<dbReference type="Proteomes" id="UP000507470">
    <property type="component" value="Unassembled WGS sequence"/>
</dbReference>
<name>A0A6J8ENT3_MYTCO</name>
<sequence length="261" mass="29401">MLNGDLEMNISSAEDEIQYREPVVPDYLDITDSVNPHSVEMSNYSLDTTHIPNSTYSGSLSSDYESIDSRSGNTDTSHEQDVVIVDSTDSSPNNSIERGINSDIHQYVNTNIMNPYEQLKNQTRDIHTYKDLNDGLHFRVSYDREHGSVDNEYEEIDSVSYYSVNWRTSVVENTNRLNPESERVSDIPISGSSGSSITLFHFYVNTSIYSTNIMPARHENELNHPSQLGTSVIGTNNSHSNNSSESGTLEFNQYMNIATFL</sequence>
<organism evidence="2 3">
    <name type="scientific">Mytilus coruscus</name>
    <name type="common">Sea mussel</name>
    <dbReference type="NCBI Taxonomy" id="42192"/>
    <lineage>
        <taxon>Eukaryota</taxon>
        <taxon>Metazoa</taxon>
        <taxon>Spiralia</taxon>
        <taxon>Lophotrochozoa</taxon>
        <taxon>Mollusca</taxon>
        <taxon>Bivalvia</taxon>
        <taxon>Autobranchia</taxon>
        <taxon>Pteriomorphia</taxon>
        <taxon>Mytilida</taxon>
        <taxon>Mytiloidea</taxon>
        <taxon>Mytilidae</taxon>
        <taxon>Mytilinae</taxon>
        <taxon>Mytilus</taxon>
    </lineage>
</organism>
<evidence type="ECO:0000313" key="3">
    <source>
        <dbReference type="Proteomes" id="UP000507470"/>
    </source>
</evidence>
<feature type="region of interest" description="Disordered" evidence="1">
    <location>
        <begin position="49"/>
        <end position="79"/>
    </location>
</feature>
<reference evidence="2 3" key="1">
    <citation type="submission" date="2020-06" db="EMBL/GenBank/DDBJ databases">
        <authorList>
            <person name="Li R."/>
            <person name="Bekaert M."/>
        </authorList>
    </citation>
    <scope>NUCLEOTIDE SEQUENCE [LARGE SCALE GENOMIC DNA]</scope>
    <source>
        <strain evidence="3">wild</strain>
    </source>
</reference>
<keyword evidence="3" id="KW-1185">Reference proteome</keyword>
<evidence type="ECO:0000313" key="2">
    <source>
        <dbReference type="EMBL" id="CAC5422037.1"/>
    </source>
</evidence>
<feature type="compositionally biased region" description="Polar residues" evidence="1">
    <location>
        <begin position="49"/>
        <end position="75"/>
    </location>
</feature>
<protein>
    <submittedName>
        <fullName evidence="2">Uncharacterized protein</fullName>
    </submittedName>
</protein>
<dbReference type="AlphaFoldDB" id="A0A6J8ENT3"/>
<proteinExistence type="predicted"/>
<accession>A0A6J8ENT3</accession>
<dbReference type="EMBL" id="CACVKT020009475">
    <property type="protein sequence ID" value="CAC5422037.1"/>
    <property type="molecule type" value="Genomic_DNA"/>
</dbReference>
<gene>
    <name evidence="2" type="ORF">MCOR_54109</name>
</gene>
<evidence type="ECO:0000256" key="1">
    <source>
        <dbReference type="SAM" id="MobiDB-lite"/>
    </source>
</evidence>